<dbReference type="RefSeq" id="WP_369711117.1">
    <property type="nucleotide sequence ID" value="NZ_CP165644.1"/>
</dbReference>
<dbReference type="PANTHER" id="PTHR12526:SF637">
    <property type="entry name" value="GLYCOSYLTRANSFERASE EPSF-RELATED"/>
    <property type="match status" value="1"/>
</dbReference>
<proteinExistence type="predicted"/>
<dbReference type="SUPFAM" id="SSF53756">
    <property type="entry name" value="UDP-Glycosyltransferase/glycogen phosphorylase"/>
    <property type="match status" value="1"/>
</dbReference>
<reference evidence="1" key="1">
    <citation type="submission" date="2024-07" db="EMBL/GenBank/DDBJ databases">
        <authorList>
            <person name="Li X.-J."/>
            <person name="Wang X."/>
        </authorList>
    </citation>
    <scope>NUCLEOTIDE SEQUENCE</scope>
    <source>
        <strain evidence="1">HSP-334</strain>
    </source>
</reference>
<dbReference type="PANTHER" id="PTHR12526">
    <property type="entry name" value="GLYCOSYLTRANSFERASE"/>
    <property type="match status" value="1"/>
</dbReference>
<dbReference type="KEGG" id="lrug:AB8B22_00200"/>
<name>A0AB39VHW1_9FUSO</name>
<organism evidence="1">
    <name type="scientific">Leptotrichia rugosa</name>
    <dbReference type="NCBI Taxonomy" id="3239302"/>
    <lineage>
        <taxon>Bacteria</taxon>
        <taxon>Fusobacteriati</taxon>
        <taxon>Fusobacteriota</taxon>
        <taxon>Fusobacteriia</taxon>
        <taxon>Fusobacteriales</taxon>
        <taxon>Leptotrichiaceae</taxon>
        <taxon>Leptotrichia</taxon>
    </lineage>
</organism>
<dbReference type="EMBL" id="CP165644">
    <property type="protein sequence ID" value="XDU66864.1"/>
    <property type="molecule type" value="Genomic_DNA"/>
</dbReference>
<dbReference type="Gene3D" id="3.40.50.2000">
    <property type="entry name" value="Glycogen Phosphorylase B"/>
    <property type="match status" value="1"/>
</dbReference>
<protein>
    <submittedName>
        <fullName evidence="1">Glycosyltransferase</fullName>
    </submittedName>
</protein>
<gene>
    <name evidence="1" type="ORF">AB8B22_00200</name>
</gene>
<evidence type="ECO:0000313" key="1">
    <source>
        <dbReference type="EMBL" id="XDU66864.1"/>
    </source>
</evidence>
<dbReference type="AlphaFoldDB" id="A0AB39VHW1"/>
<sequence length="392" mass="46781">MNNKKILVVYPHNFLQGLHGTNMNIYQLLKIFKEINYDVDVFAYEGFTPDSNFSNFNEQNSEGLVNKLYLYDFGKSKKNSRLSIVRKIKNKIKFKNENHLQDWTNQEIQDFFDKVTYENKYDIVIITYSYLANLIIKTKNRVNYKKIYYMIDSMFLQQYLWDKKVNKKLTLGKLMDEELERLKNFDEFLCVSNDEKIFYEKLLEKKMYFIPHFSNNKRYALNLSNEKKWDIFFIGFNNPFNVEGLNWFLEEVYSYLDKNLKILLVGSATNNINRSYSNVDIIQYVPDLEEVFENIKVSICPMFRGTGIKIKVVESMEKGIPVVCTERGVDGLPDKTECGCLVTEDPKEFAEYINKLVKDKYFYDETSEKIKKYYDKIFDREKYKNKISDILF</sequence>
<dbReference type="Pfam" id="PF13692">
    <property type="entry name" value="Glyco_trans_1_4"/>
    <property type="match status" value="1"/>
</dbReference>
<accession>A0AB39VHW1</accession>